<dbReference type="GO" id="GO:1902884">
    <property type="term" value="P:positive regulation of response to oxidative stress"/>
    <property type="evidence" value="ECO:0007669"/>
    <property type="project" value="InterPro"/>
</dbReference>
<dbReference type="Pfam" id="PF03567">
    <property type="entry name" value="Sulfotransfer_2"/>
    <property type="match status" value="1"/>
</dbReference>
<feature type="region of interest" description="Disordered" evidence="1">
    <location>
        <begin position="70"/>
        <end position="103"/>
    </location>
</feature>
<gene>
    <name evidence="2" type="ORF">BOKJ2_LOCUS10453</name>
</gene>
<dbReference type="EMBL" id="CAJFDH010000005">
    <property type="protein sequence ID" value="CAD5223683.1"/>
    <property type="molecule type" value="Genomic_DNA"/>
</dbReference>
<dbReference type="GO" id="GO:0047756">
    <property type="term" value="F:chondroitin 4-sulfotransferase activity"/>
    <property type="evidence" value="ECO:0007669"/>
    <property type="project" value="InterPro"/>
</dbReference>
<protein>
    <recommendedName>
        <fullName evidence="4">Carbohydrate sulfotransferase</fullName>
    </recommendedName>
</protein>
<dbReference type="GO" id="GO:0016020">
    <property type="term" value="C:membrane"/>
    <property type="evidence" value="ECO:0007669"/>
    <property type="project" value="InterPro"/>
</dbReference>
<evidence type="ECO:0008006" key="4">
    <source>
        <dbReference type="Google" id="ProtNLM"/>
    </source>
</evidence>
<accession>A0A811L955</accession>
<name>A0A811L955_9BILA</name>
<dbReference type="Proteomes" id="UP000783686">
    <property type="component" value="Unassembled WGS sequence"/>
</dbReference>
<comment type="caution">
    <text evidence="2">The sequence shown here is derived from an EMBL/GenBank/DDBJ whole genome shotgun (WGS) entry which is preliminary data.</text>
</comment>
<dbReference type="Proteomes" id="UP000614601">
    <property type="component" value="Unassembled WGS sequence"/>
</dbReference>
<dbReference type="InterPro" id="IPR007669">
    <property type="entry name" value="Chst-1-like"/>
</dbReference>
<evidence type="ECO:0000313" key="3">
    <source>
        <dbReference type="Proteomes" id="UP000614601"/>
    </source>
</evidence>
<evidence type="ECO:0000256" key="1">
    <source>
        <dbReference type="SAM" id="MobiDB-lite"/>
    </source>
</evidence>
<dbReference type="PANTHER" id="PTHR22900:SF5">
    <property type="entry name" value="PROTEIN CBG14245"/>
    <property type="match status" value="1"/>
</dbReference>
<dbReference type="EMBL" id="CAJFCW020000005">
    <property type="protein sequence ID" value="CAG9118475.1"/>
    <property type="molecule type" value="Genomic_DNA"/>
</dbReference>
<proteinExistence type="predicted"/>
<dbReference type="PANTHER" id="PTHR22900">
    <property type="entry name" value="PROTEIN CBG14245-RELATED"/>
    <property type="match status" value="1"/>
</dbReference>
<dbReference type="GO" id="GO:0050650">
    <property type="term" value="P:chondroitin sulfate proteoglycan biosynthetic process"/>
    <property type="evidence" value="ECO:0007669"/>
    <property type="project" value="InterPro"/>
</dbReference>
<feature type="compositionally biased region" description="Low complexity" evidence="1">
    <location>
        <begin position="70"/>
        <end position="83"/>
    </location>
</feature>
<dbReference type="InterPro" id="IPR005331">
    <property type="entry name" value="Sulfotransferase"/>
</dbReference>
<dbReference type="AlphaFoldDB" id="A0A811L955"/>
<evidence type="ECO:0000313" key="2">
    <source>
        <dbReference type="EMBL" id="CAD5223683.1"/>
    </source>
</evidence>
<sequence length="453" mass="52577">MLAYNKLLEAEDGAITEDIVYSGSLDNNVVVDGREVMFGSQTFACSVDSVSSRITEDYKCYNVTSESSTSFSYKDSSFLSDDSGFPSKDSEFPSEDSENSENPITSKLPTILLISTIAVLAVKLNTLSHSVKYFDSKQIQHVVDDMKNHELKTKNDWTGYCIANPGACAQLYMPMNEAFVRKIVIARDYKTLNCILPKCMSTITTMVYSYLTDPVRYKRFKWNNSRGVSATHHKNDFDSLQTFQHNEHVSDKDLEKWSMNVAIRDPMDRFISAWLNKCVEERLLLSRDNILYGGGELCYGCGEDFECFLRAQYKRAILYSKGAMTTVSYEDQHTFPQNWFCDFRNHLHRYNVIKHTTDYEGKAAFYTWMRNLMERQKVPKEKIKFVFKHILTPLDGRKTKAKDKKHNMLKYKADEARERLLSDKDMYNIFMAMFVYDYVLFDYEIPKRTSDEP</sequence>
<reference evidence="2" key="1">
    <citation type="submission" date="2020-09" db="EMBL/GenBank/DDBJ databases">
        <authorList>
            <person name="Kikuchi T."/>
        </authorList>
    </citation>
    <scope>NUCLEOTIDE SEQUENCE</scope>
    <source>
        <strain evidence="2">SH1</strain>
    </source>
</reference>
<keyword evidence="3" id="KW-1185">Reference proteome</keyword>
<organism evidence="2 3">
    <name type="scientific">Bursaphelenchus okinawaensis</name>
    <dbReference type="NCBI Taxonomy" id="465554"/>
    <lineage>
        <taxon>Eukaryota</taxon>
        <taxon>Metazoa</taxon>
        <taxon>Ecdysozoa</taxon>
        <taxon>Nematoda</taxon>
        <taxon>Chromadorea</taxon>
        <taxon>Rhabditida</taxon>
        <taxon>Tylenchina</taxon>
        <taxon>Tylenchomorpha</taxon>
        <taxon>Aphelenchoidea</taxon>
        <taxon>Aphelenchoididae</taxon>
        <taxon>Bursaphelenchus</taxon>
    </lineage>
</organism>
<dbReference type="OrthoDB" id="5860070at2759"/>